<dbReference type="AlphaFoldDB" id="A0A7J8NJW7"/>
<comment type="caution">
    <text evidence="1">The sequence shown here is derived from an EMBL/GenBank/DDBJ whole genome shotgun (WGS) entry which is preliminary data.</text>
</comment>
<accession>A0A7J8NJW7</accession>
<name>A0A7J8NJW7_9ROSI</name>
<sequence>MEEEYCHTILELELLKMIADIEINDFPSHIIEEIKNTWKTWNTPRLSMNSLHLDEIEEMNLDNIQEG</sequence>
<protein>
    <submittedName>
        <fullName evidence="1">Uncharacterized protein</fullName>
    </submittedName>
</protein>
<proteinExistence type="predicted"/>
<evidence type="ECO:0000313" key="1">
    <source>
        <dbReference type="EMBL" id="MBA0577287.1"/>
    </source>
</evidence>
<gene>
    <name evidence="1" type="ORF">Golob_024546</name>
</gene>
<dbReference type="EMBL" id="JABEZX010354718">
    <property type="protein sequence ID" value="MBA0577287.1"/>
    <property type="molecule type" value="Genomic_DNA"/>
</dbReference>
<reference evidence="1 2" key="1">
    <citation type="journal article" date="2019" name="Genome Biol. Evol.">
        <title>Insights into the evolution of the New World diploid cottons (Gossypium, subgenus Houzingenia) based on genome sequencing.</title>
        <authorList>
            <person name="Grover C.E."/>
            <person name="Arick M.A. 2nd"/>
            <person name="Thrash A."/>
            <person name="Conover J.L."/>
            <person name="Sanders W.S."/>
            <person name="Peterson D.G."/>
            <person name="Frelichowski J.E."/>
            <person name="Scheffler J.A."/>
            <person name="Scheffler B.E."/>
            <person name="Wendel J.F."/>
        </authorList>
    </citation>
    <scope>NUCLEOTIDE SEQUENCE [LARGE SCALE GENOMIC DNA]</scope>
    <source>
        <strain evidence="1">157</strain>
        <tissue evidence="1">Leaf</tissue>
    </source>
</reference>
<keyword evidence="2" id="KW-1185">Reference proteome</keyword>
<organism evidence="1 2">
    <name type="scientific">Gossypium lobatum</name>
    <dbReference type="NCBI Taxonomy" id="34289"/>
    <lineage>
        <taxon>Eukaryota</taxon>
        <taxon>Viridiplantae</taxon>
        <taxon>Streptophyta</taxon>
        <taxon>Embryophyta</taxon>
        <taxon>Tracheophyta</taxon>
        <taxon>Spermatophyta</taxon>
        <taxon>Magnoliopsida</taxon>
        <taxon>eudicotyledons</taxon>
        <taxon>Gunneridae</taxon>
        <taxon>Pentapetalae</taxon>
        <taxon>rosids</taxon>
        <taxon>malvids</taxon>
        <taxon>Malvales</taxon>
        <taxon>Malvaceae</taxon>
        <taxon>Malvoideae</taxon>
        <taxon>Gossypium</taxon>
    </lineage>
</organism>
<evidence type="ECO:0000313" key="2">
    <source>
        <dbReference type="Proteomes" id="UP000593572"/>
    </source>
</evidence>
<dbReference type="Proteomes" id="UP000593572">
    <property type="component" value="Unassembled WGS sequence"/>
</dbReference>